<dbReference type="NCBIfam" id="TIGR04178">
    <property type="entry name" value="exo_archaeo"/>
    <property type="match status" value="1"/>
</dbReference>
<reference evidence="9" key="1">
    <citation type="submission" date="2022-03" db="EMBL/GenBank/DDBJ databases">
        <title>Gramella crocea sp. nov., isolated from activated sludge of a seafood processing plant.</title>
        <authorList>
            <person name="Zhang X."/>
        </authorList>
    </citation>
    <scope>NUCLEOTIDE SEQUENCE</scope>
    <source>
        <strain evidence="9">YJ019</strain>
    </source>
</reference>
<gene>
    <name evidence="9" type="primary">xrtF</name>
    <name evidence="9" type="ORF">ML462_15185</name>
</gene>
<dbReference type="NCBIfam" id="TIGR04128">
    <property type="entry name" value="exoso_Fjoh_1448"/>
    <property type="match status" value="1"/>
</dbReference>
<keyword evidence="10" id="KW-1185">Reference proteome</keyword>
<evidence type="ECO:0000256" key="7">
    <source>
        <dbReference type="ARBA" id="ARBA00023136"/>
    </source>
</evidence>
<dbReference type="Proteomes" id="UP001139226">
    <property type="component" value="Unassembled WGS sequence"/>
</dbReference>
<keyword evidence="6 8" id="KW-1133">Transmembrane helix</keyword>
<keyword evidence="4 8" id="KW-0812">Transmembrane</keyword>
<evidence type="ECO:0000256" key="3">
    <source>
        <dbReference type="ARBA" id="ARBA00022670"/>
    </source>
</evidence>
<organism evidence="9 10">
    <name type="scientific">Christiangramia lutea</name>
    <dbReference type="NCBI Taxonomy" id="1607951"/>
    <lineage>
        <taxon>Bacteria</taxon>
        <taxon>Pseudomonadati</taxon>
        <taxon>Bacteroidota</taxon>
        <taxon>Flavobacteriia</taxon>
        <taxon>Flavobacteriales</taxon>
        <taxon>Flavobacteriaceae</taxon>
        <taxon>Christiangramia</taxon>
    </lineage>
</organism>
<keyword evidence="5" id="KW-0378">Hydrolase</keyword>
<protein>
    <submittedName>
        <fullName evidence="9">Exosortase family protein XrtF</fullName>
    </submittedName>
</protein>
<dbReference type="Pfam" id="PF09721">
    <property type="entry name" value="Exosortase_EpsH"/>
    <property type="match status" value="1"/>
</dbReference>
<sequence length="184" mass="21341">MKLIDLVRKYRLVLKFIFIFLGSYFLFSSLYNWFLLIYDTENPIPDPLTQLVARQSGSVMQGIGYEDVEVVMHYTGLSMKLMVDDYFLAGIVEGCNSASIIILFVSFILAFFGKTTSTLFYVFAGSVIIYAINILRIVILAVSIYEYPQYSGFMHSVFFPLAIYGTVFILWLIWVRIYSKWRKK</sequence>
<proteinExistence type="predicted"/>
<dbReference type="InterPro" id="IPR026392">
    <property type="entry name" value="Exo/Archaeosortase_dom"/>
</dbReference>
<dbReference type="InterPro" id="IPR019127">
    <property type="entry name" value="Exosortase"/>
</dbReference>
<dbReference type="RefSeq" id="WP_240714681.1">
    <property type="nucleotide sequence ID" value="NZ_JAKVTV010000006.1"/>
</dbReference>
<dbReference type="EMBL" id="JAKVTV010000006">
    <property type="protein sequence ID" value="MCH4824515.1"/>
    <property type="molecule type" value="Genomic_DNA"/>
</dbReference>
<dbReference type="AlphaFoldDB" id="A0A9X2AAH9"/>
<evidence type="ECO:0000256" key="8">
    <source>
        <dbReference type="SAM" id="Phobius"/>
    </source>
</evidence>
<feature type="transmembrane region" description="Helical" evidence="8">
    <location>
        <begin position="12"/>
        <end position="34"/>
    </location>
</feature>
<accession>A0A9X2AAH9</accession>
<evidence type="ECO:0000256" key="2">
    <source>
        <dbReference type="ARBA" id="ARBA00022475"/>
    </source>
</evidence>
<evidence type="ECO:0000256" key="1">
    <source>
        <dbReference type="ARBA" id="ARBA00004651"/>
    </source>
</evidence>
<evidence type="ECO:0000256" key="5">
    <source>
        <dbReference type="ARBA" id="ARBA00022801"/>
    </source>
</evidence>
<dbReference type="GO" id="GO:0005886">
    <property type="term" value="C:plasma membrane"/>
    <property type="evidence" value="ECO:0007669"/>
    <property type="project" value="UniProtKB-SubCell"/>
</dbReference>
<evidence type="ECO:0000313" key="10">
    <source>
        <dbReference type="Proteomes" id="UP001139226"/>
    </source>
</evidence>
<evidence type="ECO:0000313" key="9">
    <source>
        <dbReference type="EMBL" id="MCH4824515.1"/>
    </source>
</evidence>
<keyword evidence="7 8" id="KW-0472">Membrane</keyword>
<keyword evidence="2" id="KW-1003">Cell membrane</keyword>
<comment type="caution">
    <text evidence="9">The sequence shown here is derived from an EMBL/GenBank/DDBJ whole genome shotgun (WGS) entry which is preliminary data.</text>
</comment>
<dbReference type="InterPro" id="IPR026323">
    <property type="entry name" value="Exosortase-related_prot_XrtF"/>
</dbReference>
<dbReference type="GO" id="GO:0008233">
    <property type="term" value="F:peptidase activity"/>
    <property type="evidence" value="ECO:0007669"/>
    <property type="project" value="UniProtKB-KW"/>
</dbReference>
<evidence type="ECO:0000256" key="4">
    <source>
        <dbReference type="ARBA" id="ARBA00022692"/>
    </source>
</evidence>
<keyword evidence="3" id="KW-0645">Protease</keyword>
<dbReference type="GO" id="GO:0006508">
    <property type="term" value="P:proteolysis"/>
    <property type="evidence" value="ECO:0007669"/>
    <property type="project" value="UniProtKB-KW"/>
</dbReference>
<feature type="transmembrane region" description="Helical" evidence="8">
    <location>
        <begin position="86"/>
        <end position="112"/>
    </location>
</feature>
<name>A0A9X2AAH9_9FLAO</name>
<evidence type="ECO:0000256" key="6">
    <source>
        <dbReference type="ARBA" id="ARBA00022989"/>
    </source>
</evidence>
<feature type="transmembrane region" description="Helical" evidence="8">
    <location>
        <begin position="119"/>
        <end position="145"/>
    </location>
</feature>
<comment type="subcellular location">
    <subcellularLocation>
        <location evidence="1">Cell membrane</location>
        <topology evidence="1">Multi-pass membrane protein</topology>
    </subcellularLocation>
</comment>
<feature type="transmembrane region" description="Helical" evidence="8">
    <location>
        <begin position="157"/>
        <end position="178"/>
    </location>
</feature>